<protein>
    <submittedName>
        <fullName evidence="6">Phosphodiesterase</fullName>
    </submittedName>
</protein>
<dbReference type="InterPro" id="IPR042283">
    <property type="entry name" value="GpdQ_catalytic"/>
</dbReference>
<dbReference type="GO" id="GO:0004112">
    <property type="term" value="F:cyclic-nucleotide phosphodiesterase activity"/>
    <property type="evidence" value="ECO:0007669"/>
    <property type="project" value="InterPro"/>
</dbReference>
<dbReference type="OrthoDB" id="651281at2"/>
<evidence type="ECO:0000256" key="4">
    <source>
        <dbReference type="ARBA" id="ARBA00025742"/>
    </source>
</evidence>
<evidence type="ECO:0000256" key="3">
    <source>
        <dbReference type="ARBA" id="ARBA00023004"/>
    </source>
</evidence>
<dbReference type="InterPro" id="IPR026575">
    <property type="entry name" value="GpdQ/CpdA-like"/>
</dbReference>
<keyword evidence="1" id="KW-0479">Metal-binding</keyword>
<evidence type="ECO:0000256" key="2">
    <source>
        <dbReference type="ARBA" id="ARBA00022801"/>
    </source>
</evidence>
<dbReference type="InterPro" id="IPR042281">
    <property type="entry name" value="GpdQ_beta-strand"/>
</dbReference>
<dbReference type="PANTHER" id="PTHR42988">
    <property type="entry name" value="PHOSPHOHYDROLASE"/>
    <property type="match status" value="1"/>
</dbReference>
<dbReference type="Gene3D" id="3.60.21.40">
    <property type="entry name" value="GpdQ, catalytic alpha/beta sandwich domain"/>
    <property type="match status" value="1"/>
</dbReference>
<evidence type="ECO:0000313" key="7">
    <source>
        <dbReference type="Proteomes" id="UP000477083"/>
    </source>
</evidence>
<proteinExistence type="inferred from homology"/>
<comment type="similarity">
    <text evidence="4">Belongs to the cyclic nucleotide phosphodiesterase class-III family.</text>
</comment>
<feature type="domain" description="Calcineurin-like phosphoesterase" evidence="5">
    <location>
        <begin position="3"/>
        <end position="200"/>
    </location>
</feature>
<dbReference type="EMBL" id="WWNR01000003">
    <property type="protein sequence ID" value="MZQ88803.1"/>
    <property type="molecule type" value="Genomic_DNA"/>
</dbReference>
<comment type="caution">
    <text evidence="6">The sequence shown here is derived from an EMBL/GenBank/DDBJ whole genome shotgun (WGS) entry which is preliminary data.</text>
</comment>
<gene>
    <name evidence="6" type="ORF">GS660_06805</name>
</gene>
<keyword evidence="2" id="KW-0378">Hydrolase</keyword>
<evidence type="ECO:0000259" key="5">
    <source>
        <dbReference type="Pfam" id="PF00149"/>
    </source>
</evidence>
<keyword evidence="3" id="KW-0408">Iron</keyword>
<dbReference type="GO" id="GO:0046872">
    <property type="term" value="F:metal ion binding"/>
    <property type="evidence" value="ECO:0007669"/>
    <property type="project" value="UniProtKB-KW"/>
</dbReference>
<dbReference type="SUPFAM" id="SSF56300">
    <property type="entry name" value="Metallo-dependent phosphatases"/>
    <property type="match status" value="1"/>
</dbReference>
<dbReference type="PANTHER" id="PTHR42988:SF2">
    <property type="entry name" value="CYCLIC NUCLEOTIDE PHOSPHODIESTERASE CBUA0032-RELATED"/>
    <property type="match status" value="1"/>
</dbReference>
<evidence type="ECO:0000256" key="1">
    <source>
        <dbReference type="ARBA" id="ARBA00022723"/>
    </source>
</evidence>
<dbReference type="InterPro" id="IPR004843">
    <property type="entry name" value="Calcineurin-like_PHP"/>
</dbReference>
<dbReference type="Pfam" id="PF00149">
    <property type="entry name" value="Metallophos"/>
    <property type="match status" value="1"/>
</dbReference>
<dbReference type="InterPro" id="IPR029052">
    <property type="entry name" value="Metallo-depent_PP-like"/>
</dbReference>
<accession>A0A6L8VEZ0</accession>
<dbReference type="InterPro" id="IPR050884">
    <property type="entry name" value="CNP_phosphodiesterase-III"/>
</dbReference>
<sequence>MPTFIQISDPHVVPKGQLVCGHSDTAAALRSAVAAINARLPALGPVDCAIVTGDLTDHGTAEEYAHFIEIMADLALPWRAIPGNHDSREGMRGAFAGQDWMPARGPVHWLRDFGPFAVIGLDTLLEGAHHGWLAEEGFAFLSQSLADLGGHPVVVATHHPWLHCGIPAMDADNLRNGAALMDLLEAYPGPARMISGHVHRAITGQIGRVGCMIAPSTAHAVNRDLRADAVHALALEPGAVVLHSWLGTQPGLISDVLPVTLNPALWPFD</sequence>
<reference evidence="6 7" key="1">
    <citation type="submission" date="2020-01" db="EMBL/GenBank/DDBJ databases">
        <title>Frigidibacter albus SP32T (=CGMCC 1.13995T).</title>
        <authorList>
            <person name="Liao X."/>
        </authorList>
    </citation>
    <scope>NUCLEOTIDE SEQUENCE [LARGE SCALE GENOMIC DNA]</scope>
    <source>
        <strain evidence="6 7">SP32</strain>
    </source>
</reference>
<keyword evidence="7" id="KW-1185">Reference proteome</keyword>
<dbReference type="CDD" id="cd07402">
    <property type="entry name" value="MPP_GpdQ"/>
    <property type="match status" value="1"/>
</dbReference>
<dbReference type="AlphaFoldDB" id="A0A6L8VEZ0"/>
<dbReference type="Proteomes" id="UP000477083">
    <property type="component" value="Unassembled WGS sequence"/>
</dbReference>
<name>A0A6L8VEZ0_9RHOB</name>
<dbReference type="Gene3D" id="3.30.750.180">
    <property type="entry name" value="GpdQ, beta-strand dimerisation domain"/>
    <property type="match status" value="1"/>
</dbReference>
<organism evidence="6 7">
    <name type="scientific">Frigidibacter albus</name>
    <dbReference type="NCBI Taxonomy" id="1465486"/>
    <lineage>
        <taxon>Bacteria</taxon>
        <taxon>Pseudomonadati</taxon>
        <taxon>Pseudomonadota</taxon>
        <taxon>Alphaproteobacteria</taxon>
        <taxon>Rhodobacterales</taxon>
        <taxon>Paracoccaceae</taxon>
        <taxon>Frigidibacter</taxon>
    </lineage>
</organism>
<evidence type="ECO:0000313" key="6">
    <source>
        <dbReference type="EMBL" id="MZQ88803.1"/>
    </source>
</evidence>